<gene>
    <name evidence="2" type="ORF">GPA10_17225</name>
</gene>
<dbReference type="PROSITE" id="PS50075">
    <property type="entry name" value="CARRIER"/>
    <property type="match status" value="1"/>
</dbReference>
<dbReference type="RefSeq" id="WP_157166264.1">
    <property type="nucleotide sequence ID" value="NZ_WPNZ01000008.1"/>
</dbReference>
<dbReference type="SUPFAM" id="SSF47336">
    <property type="entry name" value="ACP-like"/>
    <property type="match status" value="1"/>
</dbReference>
<evidence type="ECO:0000313" key="2">
    <source>
        <dbReference type="EMBL" id="MVO86455.1"/>
    </source>
</evidence>
<accession>A0A6L6WY79</accession>
<name>A0A6L6WY79_9ACTN</name>
<dbReference type="Pfam" id="PF00550">
    <property type="entry name" value="PP-binding"/>
    <property type="match status" value="1"/>
</dbReference>
<evidence type="ECO:0000259" key="1">
    <source>
        <dbReference type="PROSITE" id="PS50075"/>
    </source>
</evidence>
<dbReference type="InterPro" id="IPR036736">
    <property type="entry name" value="ACP-like_sf"/>
</dbReference>
<proteinExistence type="predicted"/>
<dbReference type="InterPro" id="IPR009081">
    <property type="entry name" value="PP-bd_ACP"/>
</dbReference>
<keyword evidence="3" id="KW-1185">Reference proteome</keyword>
<feature type="domain" description="Carrier" evidence="1">
    <location>
        <begin position="9"/>
        <end position="87"/>
    </location>
</feature>
<dbReference type="AlphaFoldDB" id="A0A6L6WY79"/>
<reference evidence="2 3" key="1">
    <citation type="submission" date="2019-11" db="EMBL/GenBank/DDBJ databases">
        <title>Streptomyces typhae sp. nov., a novel endophytic actinomycete isolated from the root of cattail pollen (Typha angustifolia L.).</title>
        <authorList>
            <person name="Peng C."/>
        </authorList>
    </citation>
    <scope>NUCLEOTIDE SEQUENCE [LARGE SCALE GENOMIC DNA]</scope>
    <source>
        <strain evidence="3">p1417</strain>
    </source>
</reference>
<dbReference type="Proteomes" id="UP000483802">
    <property type="component" value="Unassembled WGS sequence"/>
</dbReference>
<dbReference type="Gene3D" id="1.10.1200.10">
    <property type="entry name" value="ACP-like"/>
    <property type="match status" value="1"/>
</dbReference>
<dbReference type="EMBL" id="WPNZ01000008">
    <property type="protein sequence ID" value="MVO86455.1"/>
    <property type="molecule type" value="Genomic_DNA"/>
</dbReference>
<comment type="caution">
    <text evidence="2">The sequence shown here is derived from an EMBL/GenBank/DDBJ whole genome shotgun (WGS) entry which is preliminary data.</text>
</comment>
<sequence>MGTPNKADVLTAPVVTKELSEFLTANLGQELAPDDDYFTLGLVNSLFAMELVTFVERQYAIEVQVDDLDLDNFRTLGRLRDFVLAKTAHRGAAA</sequence>
<organism evidence="2 3">
    <name type="scientific">Streptomyces typhae</name>
    <dbReference type="NCBI Taxonomy" id="2681492"/>
    <lineage>
        <taxon>Bacteria</taxon>
        <taxon>Bacillati</taxon>
        <taxon>Actinomycetota</taxon>
        <taxon>Actinomycetes</taxon>
        <taxon>Kitasatosporales</taxon>
        <taxon>Streptomycetaceae</taxon>
        <taxon>Streptomyces</taxon>
    </lineage>
</organism>
<evidence type="ECO:0000313" key="3">
    <source>
        <dbReference type="Proteomes" id="UP000483802"/>
    </source>
</evidence>
<protein>
    <submittedName>
        <fullName evidence="2">Acyl carrier protein</fullName>
    </submittedName>
</protein>